<keyword evidence="4" id="KW-1185">Reference proteome</keyword>
<sequence length="212" mass="22336">MESTGTQPEQTTQLTELAPNAALLVIDVQKGFGNPSLLALGRSNPAAEENIRALLDAWQDAGRPVVFVRHSSLEPGSPLHPDTPGNELQDFVEKRRTAEGRRGPEVLIEKTVNSAFIGTPDLADWLEAQGIRQLVTAGIQTNRCVETTARMGGNLGYDVVVPIDATYTFGDTGPGGEHLTADELSLATAVNLHGGGFARVVSTAEVLAALGG</sequence>
<dbReference type="Gene3D" id="3.40.50.850">
    <property type="entry name" value="Isochorismatase-like"/>
    <property type="match status" value="1"/>
</dbReference>
<proteinExistence type="predicted"/>
<keyword evidence="1 3" id="KW-0378">Hydrolase</keyword>
<organism evidence="3 4">
    <name type="scientific">Streptomyces armeniacus</name>
    <dbReference type="NCBI Taxonomy" id="83291"/>
    <lineage>
        <taxon>Bacteria</taxon>
        <taxon>Bacillati</taxon>
        <taxon>Actinomycetota</taxon>
        <taxon>Actinomycetes</taxon>
        <taxon>Kitasatosporales</taxon>
        <taxon>Streptomycetaceae</taxon>
        <taxon>Streptomyces</taxon>
    </lineage>
</organism>
<dbReference type="InterPro" id="IPR050272">
    <property type="entry name" value="Isochorismatase-like_hydrls"/>
</dbReference>
<dbReference type="RefSeq" id="WP_208883734.1">
    <property type="nucleotide sequence ID" value="NZ_CP031320.1"/>
</dbReference>
<name>A0A345XYE1_9ACTN</name>
<evidence type="ECO:0000256" key="1">
    <source>
        <dbReference type="ARBA" id="ARBA00022801"/>
    </source>
</evidence>
<dbReference type="PANTHER" id="PTHR43540">
    <property type="entry name" value="PEROXYUREIDOACRYLATE/UREIDOACRYLATE AMIDOHYDROLASE-RELATED"/>
    <property type="match status" value="1"/>
</dbReference>
<gene>
    <name evidence="3" type="ORF">DVA86_32920</name>
</gene>
<dbReference type="KEGG" id="sarm:DVA86_32920"/>
<evidence type="ECO:0000259" key="2">
    <source>
        <dbReference type="Pfam" id="PF00857"/>
    </source>
</evidence>
<dbReference type="GO" id="GO:0016787">
    <property type="term" value="F:hydrolase activity"/>
    <property type="evidence" value="ECO:0007669"/>
    <property type="project" value="UniProtKB-KW"/>
</dbReference>
<reference evidence="3 4" key="1">
    <citation type="submission" date="2018-07" db="EMBL/GenBank/DDBJ databases">
        <title>Draft genome of the type strain Streptomyces armeniacus ATCC 15676.</title>
        <authorList>
            <person name="Labana P."/>
            <person name="Gosse J.T."/>
            <person name="Boddy C.N."/>
        </authorList>
    </citation>
    <scope>NUCLEOTIDE SEQUENCE [LARGE SCALE GENOMIC DNA]</scope>
    <source>
        <strain evidence="3 4">ATCC 15676</strain>
    </source>
</reference>
<dbReference type="AlphaFoldDB" id="A0A345XYE1"/>
<dbReference type="Pfam" id="PF00857">
    <property type="entry name" value="Isochorismatase"/>
    <property type="match status" value="1"/>
</dbReference>
<dbReference type="InterPro" id="IPR036380">
    <property type="entry name" value="Isochorismatase-like_sf"/>
</dbReference>
<dbReference type="Proteomes" id="UP000254425">
    <property type="component" value="Chromosome"/>
</dbReference>
<protein>
    <submittedName>
        <fullName evidence="3">Cysteine hydrolase</fullName>
    </submittedName>
</protein>
<feature type="domain" description="Isochorismatase-like" evidence="2">
    <location>
        <begin position="21"/>
        <end position="170"/>
    </location>
</feature>
<dbReference type="EMBL" id="CP031320">
    <property type="protein sequence ID" value="AXK36657.1"/>
    <property type="molecule type" value="Genomic_DNA"/>
</dbReference>
<evidence type="ECO:0000313" key="4">
    <source>
        <dbReference type="Proteomes" id="UP000254425"/>
    </source>
</evidence>
<accession>A0A345XYE1</accession>
<dbReference type="InterPro" id="IPR000868">
    <property type="entry name" value="Isochorismatase-like_dom"/>
</dbReference>
<dbReference type="CDD" id="cd01014">
    <property type="entry name" value="nicotinamidase_related"/>
    <property type="match status" value="1"/>
</dbReference>
<dbReference type="PANTHER" id="PTHR43540:SF1">
    <property type="entry name" value="ISOCHORISMATASE HYDROLASE"/>
    <property type="match status" value="1"/>
</dbReference>
<evidence type="ECO:0000313" key="3">
    <source>
        <dbReference type="EMBL" id="AXK36657.1"/>
    </source>
</evidence>
<dbReference type="SUPFAM" id="SSF52499">
    <property type="entry name" value="Isochorismatase-like hydrolases"/>
    <property type="match status" value="1"/>
</dbReference>